<evidence type="ECO:0000313" key="1">
    <source>
        <dbReference type="EMBL" id="RHG58995.1"/>
    </source>
</evidence>
<reference evidence="1 2" key="1">
    <citation type="submission" date="2018-08" db="EMBL/GenBank/DDBJ databases">
        <title>A genome reference for cultivated species of the human gut microbiota.</title>
        <authorList>
            <person name="Zou Y."/>
            <person name="Xue W."/>
            <person name="Luo G."/>
        </authorList>
    </citation>
    <scope>NUCLEOTIDE SEQUENCE [LARGE SCALE GENOMIC DNA]</scope>
    <source>
        <strain evidence="1 2">AM22-12LB</strain>
    </source>
</reference>
<protein>
    <submittedName>
        <fullName evidence="1">Uncharacterized protein</fullName>
    </submittedName>
</protein>
<sequence>MTQVVYGQKGYLGSSMSVRAAEAYEQGEMPISRWTKTAIIHAVKDYCFDFDLAYDPDIEKKTKAELAKEFLEYKSWHHSSRTAREVEFFGLNEDAVCRSFEQMSEEQIIERDRQMADERAALEARLQSMQSREKEFEKKFECDPSSVLAYEAIHPEMCERFISRRKNTEMIKYRLPTEAVKAGMKEEQVCPVAHASQSRVAYFHVFMQGTGKKRHWENVDFEALTEKFDKAAEKGKRAKMQPKARLDAKKTCVDEAMRVMREQTDNSGDKAKCARITDISHNFSMRPKDESLTHDGENTNR</sequence>
<accession>A0A414U9G1</accession>
<organism evidence="1 2">
    <name type="scientific">Coprococcus comes</name>
    <dbReference type="NCBI Taxonomy" id="410072"/>
    <lineage>
        <taxon>Bacteria</taxon>
        <taxon>Bacillati</taxon>
        <taxon>Bacillota</taxon>
        <taxon>Clostridia</taxon>
        <taxon>Lachnospirales</taxon>
        <taxon>Lachnospiraceae</taxon>
        <taxon>Coprococcus</taxon>
    </lineage>
</organism>
<proteinExistence type="predicted"/>
<dbReference type="RefSeq" id="WP_118218985.1">
    <property type="nucleotide sequence ID" value="NZ_QRIM01000016.1"/>
</dbReference>
<comment type="caution">
    <text evidence="1">The sequence shown here is derived from an EMBL/GenBank/DDBJ whole genome shotgun (WGS) entry which is preliminary data.</text>
</comment>
<dbReference type="AlphaFoldDB" id="A0A414U9G1"/>
<dbReference type="EMBL" id="QRIM01000016">
    <property type="protein sequence ID" value="RHG58995.1"/>
    <property type="molecule type" value="Genomic_DNA"/>
</dbReference>
<gene>
    <name evidence="1" type="ORF">DW252_12895</name>
</gene>
<evidence type="ECO:0000313" key="2">
    <source>
        <dbReference type="Proteomes" id="UP000286595"/>
    </source>
</evidence>
<dbReference type="Proteomes" id="UP000286595">
    <property type="component" value="Unassembled WGS sequence"/>
</dbReference>
<name>A0A414U9G1_9FIRM</name>